<dbReference type="Proteomes" id="UP000249343">
    <property type="component" value="Unassembled WGS sequence"/>
</dbReference>
<feature type="region of interest" description="Disordered" evidence="1">
    <location>
        <begin position="21"/>
        <end position="40"/>
    </location>
</feature>
<evidence type="ECO:0000313" key="7">
    <source>
        <dbReference type="Proteomes" id="UP000249343"/>
    </source>
</evidence>
<accession>A0A139JQK0</accession>
<proteinExistence type="predicted"/>
<reference evidence="5 7" key="1">
    <citation type="submission" date="2014-04" db="EMBL/GenBank/DDBJ databases">
        <title>Genome study of Napier grass stunt phytoplasma.</title>
        <authorList>
            <person name="Kawicha P."/>
            <person name="Dickinson M."/>
            <person name="Hodgetts J."/>
        </authorList>
    </citation>
    <scope>NUCLEOTIDE SEQUENCE [LARGE SCALE GENOMIC DNA]</scope>
    <source>
        <strain evidence="5 7">NGS-S10</strain>
    </source>
</reference>
<keyword evidence="7" id="KW-1185">Reference proteome</keyword>
<sequence>MITKKYTFYGLNGLGHYQKELEKEQNKPTAEELARQDPEAAKLSPLEIEEKIKDPDKIILYQHRLQTQKEHHDILDFVEQLFNKWWTSSYDMAFDSATFS</sequence>
<dbReference type="AlphaFoldDB" id="A0A139JQK0"/>
<name>A0A139JQK0_9MOLU</name>
<dbReference type="EMBL" id="JHUK01000004">
    <property type="protein sequence ID" value="RAM57691.1"/>
    <property type="molecule type" value="Genomic_DNA"/>
</dbReference>
<dbReference type="EMBL" id="LTBM01000017">
    <property type="protein sequence ID" value="KXT29088.1"/>
    <property type="molecule type" value="Genomic_DNA"/>
</dbReference>
<dbReference type="Proteomes" id="UP000070069">
    <property type="component" value="Unassembled WGS sequence"/>
</dbReference>
<reference evidence="4 6" key="2">
    <citation type="submission" date="2016-02" db="EMBL/GenBank/DDBJ databases">
        <title>A draft genome sequence of Candidatus Phytoplasma oryzae strain Mbita1, the causative agent of Napier Grass stunt disease in Kenya.</title>
        <authorList>
            <person name="Fischer A."/>
            <person name="Santa-Cruz I."/>
            <person name="Wambua L."/>
            <person name="Olds C."/>
            <person name="Midega C."/>
            <person name="Dickinson M."/>
            <person name="Kawicha P."/>
            <person name="Khan Z."/>
            <person name="Masiga D."/>
            <person name="Jores J."/>
            <person name="Bernd S."/>
        </authorList>
    </citation>
    <scope>NUCLEOTIDE SEQUENCE [LARGE SCALE GENOMIC DNA]</scope>
    <source>
        <strain evidence="4">Mbita1</strain>
    </source>
</reference>
<evidence type="ECO:0000313" key="4">
    <source>
        <dbReference type="EMBL" id="KXT29218.1"/>
    </source>
</evidence>
<evidence type="ECO:0000313" key="3">
    <source>
        <dbReference type="EMBL" id="KXT29088.1"/>
    </source>
</evidence>
<evidence type="ECO:0000313" key="2">
    <source>
        <dbReference type="EMBL" id="KXT29061.1"/>
    </source>
</evidence>
<evidence type="ECO:0000256" key="1">
    <source>
        <dbReference type="SAM" id="MobiDB-lite"/>
    </source>
</evidence>
<protein>
    <submittedName>
        <fullName evidence="4">Uncharacterized protein</fullName>
    </submittedName>
</protein>
<dbReference type="EMBL" id="LTBM01000020">
    <property type="protein sequence ID" value="KXT29061.1"/>
    <property type="molecule type" value="Genomic_DNA"/>
</dbReference>
<dbReference type="RefSeq" id="WP_066540333.1">
    <property type="nucleotide sequence ID" value="NZ_JHUK01000004.1"/>
</dbReference>
<evidence type="ECO:0000313" key="5">
    <source>
        <dbReference type="EMBL" id="RAM57691.1"/>
    </source>
</evidence>
<gene>
    <name evidence="4" type="ORF">AXA84_0247</name>
    <name evidence="3" type="ORF">AXA84_0406</name>
    <name evidence="2" type="ORF">AXA84_0424</name>
    <name evidence="5" type="ORF">DH96_01945</name>
</gene>
<dbReference type="EMBL" id="LTBM01000006">
    <property type="protein sequence ID" value="KXT29218.1"/>
    <property type="molecule type" value="Genomic_DNA"/>
</dbReference>
<organism evidence="4 6">
    <name type="scientific">Candidatus Phytoplasma oryzae</name>
    <dbReference type="NCBI Taxonomy" id="203274"/>
    <lineage>
        <taxon>Bacteria</taxon>
        <taxon>Bacillati</taxon>
        <taxon>Mycoplasmatota</taxon>
        <taxon>Mollicutes</taxon>
        <taxon>Acholeplasmatales</taxon>
        <taxon>Acholeplasmataceae</taxon>
        <taxon>Candidatus Phytoplasma</taxon>
        <taxon>16SrXI (Rice yellow dwarf group)</taxon>
    </lineage>
</organism>
<dbReference type="PATRIC" id="fig|203274.3.peg.202"/>
<comment type="caution">
    <text evidence="4">The sequence shown here is derived from an EMBL/GenBank/DDBJ whole genome shotgun (WGS) entry which is preliminary data.</text>
</comment>
<evidence type="ECO:0000313" key="6">
    <source>
        <dbReference type="Proteomes" id="UP000070069"/>
    </source>
</evidence>